<dbReference type="eggNOG" id="ENOG50339N4">
    <property type="taxonomic scope" value="Bacteria"/>
</dbReference>
<dbReference type="AlphaFoldDB" id="E3PRW9"/>
<keyword evidence="1" id="KW-0812">Transmembrane</keyword>
<evidence type="ECO:0000256" key="1">
    <source>
        <dbReference type="SAM" id="Phobius"/>
    </source>
</evidence>
<keyword evidence="1" id="KW-1133">Transmembrane helix</keyword>
<name>E3PRW9_ACESD</name>
<proteinExistence type="predicted"/>
<keyword evidence="1" id="KW-0472">Membrane</keyword>
<keyword evidence="3" id="KW-1185">Reference proteome</keyword>
<accession>E3PRW9</accession>
<dbReference type="STRING" id="1511.CLOST_1503"/>
<dbReference type="HOGENOM" id="CLU_203243_0_0_9"/>
<feature type="transmembrane region" description="Helical" evidence="1">
    <location>
        <begin position="12"/>
        <end position="30"/>
    </location>
</feature>
<sequence>MKIDWKRKLSSRKFWAALIGFITAILVAINFTEAEIAQITAIVSAFATLIIYILTEGYVDGKREENNIEI</sequence>
<dbReference type="EMBL" id="FP565809">
    <property type="protein sequence ID" value="CBH21623.1"/>
    <property type="molecule type" value="Genomic_DNA"/>
</dbReference>
<evidence type="ECO:0000313" key="3">
    <source>
        <dbReference type="Proteomes" id="UP000007041"/>
    </source>
</evidence>
<gene>
    <name evidence="2" type="ordered locus">CLOST_1503</name>
</gene>
<organism evidence="2 3">
    <name type="scientific">Acetoanaerobium sticklandii (strain ATCC 12662 / DSM 519 / JCM 1433 / CCUG 9281 / NCIMB 10654 / HF)</name>
    <name type="common">Clostridium sticklandii</name>
    <dbReference type="NCBI Taxonomy" id="499177"/>
    <lineage>
        <taxon>Bacteria</taxon>
        <taxon>Bacillati</taxon>
        <taxon>Bacillota</taxon>
        <taxon>Clostridia</taxon>
        <taxon>Peptostreptococcales</taxon>
        <taxon>Filifactoraceae</taxon>
        <taxon>Acetoanaerobium</taxon>
    </lineage>
</organism>
<dbReference type="BioCyc" id="CSTI499177:GJE9-1555-MONOMER"/>
<dbReference type="KEGG" id="cst:CLOST_1503"/>
<protein>
    <submittedName>
        <fullName evidence="2">Uncharacterized protein</fullName>
    </submittedName>
</protein>
<feature type="transmembrane region" description="Helical" evidence="1">
    <location>
        <begin position="36"/>
        <end position="54"/>
    </location>
</feature>
<reference evidence="3" key="1">
    <citation type="journal article" date="2010" name="BMC Genomics">
        <title>Clostridium sticklandii, a specialist in amino acid degradation:revisiting its metabolism through its genome sequence.</title>
        <authorList>
            <person name="Fonknechten N."/>
            <person name="Chaussonnerie S."/>
            <person name="Tricot S."/>
            <person name="Lajus A."/>
            <person name="Andreesen J.R."/>
            <person name="Perchat N."/>
            <person name="Pelletier E."/>
            <person name="Gouyvenoux M."/>
            <person name="Barbe V."/>
            <person name="Salanoubat M."/>
            <person name="Le Paslier D."/>
            <person name="Weissenbach J."/>
            <person name="Cohen G.N."/>
            <person name="Kreimeyer A."/>
        </authorList>
    </citation>
    <scope>NUCLEOTIDE SEQUENCE [LARGE SCALE GENOMIC DNA]</scope>
    <source>
        <strain evidence="3">ATCC 12662 / DSM 519 / JCM 1433 / CCUG 9281 / NCIMB 10654 / HF</strain>
    </source>
</reference>
<dbReference type="Proteomes" id="UP000007041">
    <property type="component" value="Chromosome"/>
</dbReference>
<evidence type="ECO:0000313" key="2">
    <source>
        <dbReference type="EMBL" id="CBH21623.1"/>
    </source>
</evidence>